<reference evidence="8" key="3">
    <citation type="submission" date="2025-09" db="UniProtKB">
        <authorList>
            <consortium name="Ensembl"/>
        </authorList>
    </citation>
    <scope>IDENTIFICATION</scope>
</reference>
<evidence type="ECO:0000256" key="6">
    <source>
        <dbReference type="ARBA" id="ARBA00023157"/>
    </source>
</evidence>
<accession>F6Z630</accession>
<reference evidence="9" key="1">
    <citation type="journal article" date="2002" name="Science">
        <title>The draft genome of Ciona intestinalis: insights into chordate and vertebrate origins.</title>
        <authorList>
            <person name="Dehal P."/>
            <person name="Satou Y."/>
            <person name="Campbell R.K."/>
            <person name="Chapman J."/>
            <person name="Degnan B."/>
            <person name="De Tomaso A."/>
            <person name="Davidson B."/>
            <person name="Di Gregorio A."/>
            <person name="Gelpke M."/>
            <person name="Goodstein D.M."/>
            <person name="Harafuji N."/>
            <person name="Hastings K.E."/>
            <person name="Ho I."/>
            <person name="Hotta K."/>
            <person name="Huang W."/>
            <person name="Kawashima T."/>
            <person name="Lemaire P."/>
            <person name="Martinez D."/>
            <person name="Meinertzhagen I.A."/>
            <person name="Necula S."/>
            <person name="Nonaka M."/>
            <person name="Putnam N."/>
            <person name="Rash S."/>
            <person name="Saiga H."/>
            <person name="Satake M."/>
            <person name="Terry A."/>
            <person name="Yamada L."/>
            <person name="Wang H.G."/>
            <person name="Awazu S."/>
            <person name="Azumi K."/>
            <person name="Boore J."/>
            <person name="Branno M."/>
            <person name="Chin-Bow S."/>
            <person name="DeSantis R."/>
            <person name="Doyle S."/>
            <person name="Francino P."/>
            <person name="Keys D.N."/>
            <person name="Haga S."/>
            <person name="Hayashi H."/>
            <person name="Hino K."/>
            <person name="Imai K.S."/>
            <person name="Inaba K."/>
            <person name="Kano S."/>
            <person name="Kobayashi K."/>
            <person name="Kobayashi M."/>
            <person name="Lee B.I."/>
            <person name="Makabe K.W."/>
            <person name="Manohar C."/>
            <person name="Matassi G."/>
            <person name="Medina M."/>
            <person name="Mochizuki Y."/>
            <person name="Mount S."/>
            <person name="Morishita T."/>
            <person name="Miura S."/>
            <person name="Nakayama A."/>
            <person name="Nishizaka S."/>
            <person name="Nomoto H."/>
            <person name="Ohta F."/>
            <person name="Oishi K."/>
            <person name="Rigoutsos I."/>
            <person name="Sano M."/>
            <person name="Sasaki A."/>
            <person name="Sasakura Y."/>
            <person name="Shoguchi E."/>
            <person name="Shin-i T."/>
            <person name="Spagnuolo A."/>
            <person name="Stainier D."/>
            <person name="Suzuki M.M."/>
            <person name="Tassy O."/>
            <person name="Takatori N."/>
            <person name="Tokuoka M."/>
            <person name="Yagi K."/>
            <person name="Yoshizaki F."/>
            <person name="Wada S."/>
            <person name="Zhang C."/>
            <person name="Hyatt P.D."/>
            <person name="Larimer F."/>
            <person name="Detter C."/>
            <person name="Doggett N."/>
            <person name="Glavina T."/>
            <person name="Hawkins T."/>
            <person name="Richardson P."/>
            <person name="Lucas S."/>
            <person name="Kohara Y."/>
            <person name="Levine M."/>
            <person name="Satoh N."/>
            <person name="Rokhsar D.S."/>
        </authorList>
    </citation>
    <scope>NUCLEOTIDE SEQUENCE [LARGE SCALE GENOMIC DNA]</scope>
</reference>
<dbReference type="PANTHER" id="PTHR11567">
    <property type="entry name" value="ACID PHOSPHATASE-RELATED"/>
    <property type="match status" value="1"/>
</dbReference>
<evidence type="ECO:0000313" key="9">
    <source>
        <dbReference type="Proteomes" id="UP000008144"/>
    </source>
</evidence>
<evidence type="ECO:0000256" key="5">
    <source>
        <dbReference type="ARBA" id="ARBA00022801"/>
    </source>
</evidence>
<keyword evidence="4" id="KW-0732">Signal</keyword>
<dbReference type="InParanoid" id="F6Z630"/>
<dbReference type="InterPro" id="IPR029033">
    <property type="entry name" value="His_PPase_superfam"/>
</dbReference>
<dbReference type="Gene3D" id="3.40.50.1240">
    <property type="entry name" value="Phosphoglycerate mutase-like"/>
    <property type="match status" value="1"/>
</dbReference>
<comment type="similarity">
    <text evidence="2">Belongs to the histidine acid phosphatase family.</text>
</comment>
<proteinExistence type="inferred from homology"/>
<name>F6Z630_CIOIN</name>
<keyword evidence="6" id="KW-1015">Disulfide bond</keyword>
<dbReference type="GO" id="GO:0003993">
    <property type="term" value="F:acid phosphatase activity"/>
    <property type="evidence" value="ECO:0007669"/>
    <property type="project" value="UniProtKB-EC"/>
</dbReference>
<evidence type="ECO:0000256" key="4">
    <source>
        <dbReference type="ARBA" id="ARBA00022729"/>
    </source>
</evidence>
<comment type="catalytic activity">
    <reaction evidence="1">
        <text>a phosphate monoester + H2O = an alcohol + phosphate</text>
        <dbReference type="Rhea" id="RHEA:15017"/>
        <dbReference type="ChEBI" id="CHEBI:15377"/>
        <dbReference type="ChEBI" id="CHEBI:30879"/>
        <dbReference type="ChEBI" id="CHEBI:43474"/>
        <dbReference type="ChEBI" id="CHEBI:67140"/>
        <dbReference type="EC" id="3.1.3.2"/>
    </reaction>
</comment>
<dbReference type="Proteomes" id="UP000008144">
    <property type="component" value="Unassembled WGS sequence"/>
</dbReference>
<keyword evidence="7" id="KW-0325">Glycoprotein</keyword>
<dbReference type="InterPro" id="IPR033379">
    <property type="entry name" value="Acid_Pase_AS"/>
</dbReference>
<dbReference type="EC" id="3.1.3.2" evidence="3"/>
<dbReference type="Ensembl" id="ENSCINT00000028767.2">
    <property type="protein sequence ID" value="ENSCINP00000028521.2"/>
    <property type="gene ID" value="ENSCING00000016466.2"/>
</dbReference>
<evidence type="ECO:0000313" key="8">
    <source>
        <dbReference type="Ensembl" id="ENSCINP00000028521.2"/>
    </source>
</evidence>
<dbReference type="SUPFAM" id="SSF53254">
    <property type="entry name" value="Phosphoglycerate mutase-like"/>
    <property type="match status" value="1"/>
</dbReference>
<keyword evidence="5" id="KW-0378">Hydrolase</keyword>
<reference evidence="8" key="2">
    <citation type="submission" date="2025-08" db="UniProtKB">
        <authorList>
            <consortium name="Ensembl"/>
        </authorList>
    </citation>
    <scope>IDENTIFICATION</scope>
</reference>
<dbReference type="GeneTree" id="ENSGT00940000158408"/>
<dbReference type="CDD" id="cd07061">
    <property type="entry name" value="HP_HAP_like"/>
    <property type="match status" value="1"/>
</dbReference>
<organism evidence="8 9">
    <name type="scientific">Ciona intestinalis</name>
    <name type="common">Transparent sea squirt</name>
    <name type="synonym">Ascidia intestinalis</name>
    <dbReference type="NCBI Taxonomy" id="7719"/>
    <lineage>
        <taxon>Eukaryota</taxon>
        <taxon>Metazoa</taxon>
        <taxon>Chordata</taxon>
        <taxon>Tunicata</taxon>
        <taxon>Ascidiacea</taxon>
        <taxon>Phlebobranchia</taxon>
        <taxon>Cionidae</taxon>
        <taxon>Ciona</taxon>
    </lineage>
</organism>
<keyword evidence="9" id="KW-1185">Reference proteome</keyword>
<dbReference type="PROSITE" id="PS00616">
    <property type="entry name" value="HIS_ACID_PHOSPHAT_1"/>
    <property type="match status" value="1"/>
</dbReference>
<protein>
    <recommendedName>
        <fullName evidence="3">acid phosphatase</fullName>
        <ecNumber evidence="3">3.1.3.2</ecNumber>
    </recommendedName>
</protein>
<sequence>MRLRKVILIVRHGTRTPCFAGDTLDGRVFPTELTDLPESSVSTKRTGLGGIEPPFSTRDESYKNMKTLIGGECGFGQLTRKGATDQYNLGLKLRGNYGKGDSALVKPEYDPSDIIVRSTNIKRTVDSAKYILAGLYEGQKRNPTIPIYVTEDIEKNEGDIIETKIDFIIERTEHLIKDSKHLPGQNELVGPARELTRLLKSKETNMYVMVDNLLTLDHLGIPLSIPDETWKRVKDWSFKISSLCTLGRKEERLELLPLLCGTLIDDFLHKLELPMDETPNMYLYSGHDATLMRILTALRIEIHSVPSPSSVVAIEIYQDDTNMQTYAKVLYNWMEQLIRGGKVSLITFKHFKDVLSPYRMSLKRFKSICDSKSLLEISL</sequence>
<evidence type="ECO:0000256" key="3">
    <source>
        <dbReference type="ARBA" id="ARBA00012646"/>
    </source>
</evidence>
<dbReference type="Pfam" id="PF00328">
    <property type="entry name" value="His_Phos_2"/>
    <property type="match status" value="1"/>
</dbReference>
<dbReference type="InterPro" id="IPR000560">
    <property type="entry name" value="His_Pase_clade-2"/>
</dbReference>
<dbReference type="GO" id="GO:0016791">
    <property type="term" value="F:phosphatase activity"/>
    <property type="evidence" value="ECO:0000318"/>
    <property type="project" value="GO_Central"/>
</dbReference>
<evidence type="ECO:0000256" key="1">
    <source>
        <dbReference type="ARBA" id="ARBA00000032"/>
    </source>
</evidence>
<evidence type="ECO:0000256" key="2">
    <source>
        <dbReference type="ARBA" id="ARBA00005375"/>
    </source>
</evidence>
<dbReference type="PROSITE" id="PS00778">
    <property type="entry name" value="HIS_ACID_PHOSPHAT_2"/>
    <property type="match status" value="1"/>
</dbReference>
<dbReference type="HOGENOM" id="CLU_730634_0_0_1"/>
<evidence type="ECO:0000256" key="7">
    <source>
        <dbReference type="ARBA" id="ARBA00023180"/>
    </source>
</evidence>
<dbReference type="PANTHER" id="PTHR11567:SF211">
    <property type="entry name" value="PROSTATIC ACID PHOSPHATASE"/>
    <property type="match status" value="1"/>
</dbReference>
<dbReference type="AlphaFoldDB" id="F6Z630"/>
<dbReference type="InterPro" id="IPR050645">
    <property type="entry name" value="Histidine_acid_phosphatase"/>
</dbReference>